<dbReference type="PROSITE" id="PS01317">
    <property type="entry name" value="SSRP"/>
    <property type="match status" value="1"/>
</dbReference>
<keyword evidence="2 3" id="KW-0694">RNA-binding</keyword>
<comment type="subcellular location">
    <subcellularLocation>
        <location evidence="3">Cytoplasm</location>
    </subcellularLocation>
    <text evidence="3">The tmRNA-SmpB complex associates with stalled 70S ribosomes.</text>
</comment>
<dbReference type="InterPro" id="IPR000037">
    <property type="entry name" value="SsrA-bd_prot"/>
</dbReference>
<dbReference type="CDD" id="cd09294">
    <property type="entry name" value="SmpB"/>
    <property type="match status" value="1"/>
</dbReference>
<comment type="similarity">
    <text evidence="3">Belongs to the SmpB family.</text>
</comment>
<dbReference type="NCBIfam" id="NF003843">
    <property type="entry name" value="PRK05422.1"/>
    <property type="match status" value="1"/>
</dbReference>
<evidence type="ECO:0000256" key="4">
    <source>
        <dbReference type="SAM" id="MobiDB-lite"/>
    </source>
</evidence>
<dbReference type="InterPro" id="IPR023620">
    <property type="entry name" value="SmpB"/>
</dbReference>
<dbReference type="AlphaFoldDB" id="A0A368EL01"/>
<feature type="region of interest" description="Disordered" evidence="4">
    <location>
        <begin position="138"/>
        <end position="164"/>
    </location>
</feature>
<dbReference type="PANTHER" id="PTHR30308:SF2">
    <property type="entry name" value="SSRA-BINDING PROTEIN"/>
    <property type="match status" value="1"/>
</dbReference>
<accession>A0A368EL01</accession>
<dbReference type="Gene3D" id="2.40.280.10">
    <property type="match status" value="1"/>
</dbReference>
<name>A0A368EL01_9PROT</name>
<dbReference type="NCBIfam" id="TIGR00086">
    <property type="entry name" value="smpB"/>
    <property type="match status" value="1"/>
</dbReference>
<evidence type="ECO:0000256" key="3">
    <source>
        <dbReference type="HAMAP-Rule" id="MF_00023"/>
    </source>
</evidence>
<dbReference type="GO" id="GO:0005829">
    <property type="term" value="C:cytosol"/>
    <property type="evidence" value="ECO:0007669"/>
    <property type="project" value="TreeGrafter"/>
</dbReference>
<proteinExistence type="inferred from homology"/>
<dbReference type="InterPro" id="IPR020081">
    <property type="entry name" value="SsrA-bd_prot_CS"/>
</dbReference>
<dbReference type="SUPFAM" id="SSF74982">
    <property type="entry name" value="Small protein B (SmpB)"/>
    <property type="match status" value="1"/>
</dbReference>
<keyword evidence="1 3" id="KW-0963">Cytoplasm</keyword>
<organism evidence="5 6">
    <name type="scientific">PS1 clade bacterium</name>
    <dbReference type="NCBI Taxonomy" id="2175152"/>
    <lineage>
        <taxon>Bacteria</taxon>
        <taxon>Pseudomonadati</taxon>
        <taxon>Pseudomonadota</taxon>
        <taxon>Alphaproteobacteria</taxon>
        <taxon>PS1 clade</taxon>
    </lineage>
</organism>
<evidence type="ECO:0000313" key="6">
    <source>
        <dbReference type="Proteomes" id="UP000252289"/>
    </source>
</evidence>
<comment type="function">
    <text evidence="3">Required for rescue of stalled ribosomes mediated by trans-translation. Binds to transfer-messenger RNA (tmRNA), required for stable association of tmRNA with ribosomes. tmRNA and SmpB together mimic tRNA shape, replacing the anticodon stem-loop with SmpB. tmRNA is encoded by the ssrA gene; the 2 termini fold to resemble tRNA(Ala) and it encodes a 'tag peptide', a short internal open reading frame. During trans-translation Ala-aminoacylated tmRNA acts like a tRNA, entering the A-site of stalled ribosomes, displacing the stalled mRNA. The ribosome then switches to translate the ORF on the tmRNA; the nascent peptide is terminated with the 'tag peptide' encoded by the tmRNA and targeted for degradation. The ribosome is freed to recommence translation, which seems to be the essential function of trans-translation.</text>
</comment>
<evidence type="ECO:0000256" key="1">
    <source>
        <dbReference type="ARBA" id="ARBA00022490"/>
    </source>
</evidence>
<dbReference type="GO" id="GO:0070929">
    <property type="term" value="P:trans-translation"/>
    <property type="evidence" value="ECO:0007669"/>
    <property type="project" value="UniProtKB-UniRule"/>
</dbReference>
<dbReference type="GO" id="GO:0003723">
    <property type="term" value="F:RNA binding"/>
    <property type="evidence" value="ECO:0007669"/>
    <property type="project" value="UniProtKB-UniRule"/>
</dbReference>
<protein>
    <recommendedName>
        <fullName evidence="3">SsrA-binding protein</fullName>
    </recommendedName>
    <alternativeName>
        <fullName evidence="3">Small protein B</fullName>
    </alternativeName>
</protein>
<evidence type="ECO:0000313" key="5">
    <source>
        <dbReference type="EMBL" id="RCL84526.1"/>
    </source>
</evidence>
<feature type="compositionally biased region" description="Basic and acidic residues" evidence="4">
    <location>
        <begin position="142"/>
        <end position="164"/>
    </location>
</feature>
<dbReference type="PANTHER" id="PTHR30308">
    <property type="entry name" value="TMRNA-BINDING COMPONENT OF TRANS-TRANSLATION TAGGING COMPLEX"/>
    <property type="match status" value="1"/>
</dbReference>
<evidence type="ECO:0000256" key="2">
    <source>
        <dbReference type="ARBA" id="ARBA00022884"/>
    </source>
</evidence>
<dbReference type="GO" id="GO:0070930">
    <property type="term" value="P:trans-translation-dependent protein tagging"/>
    <property type="evidence" value="ECO:0007669"/>
    <property type="project" value="TreeGrafter"/>
</dbReference>
<dbReference type="EMBL" id="QOQK01000012">
    <property type="protein sequence ID" value="RCL84526.1"/>
    <property type="molecule type" value="Genomic_DNA"/>
</dbReference>
<dbReference type="Pfam" id="PF01668">
    <property type="entry name" value="SmpB"/>
    <property type="match status" value="1"/>
</dbReference>
<reference evidence="5 6" key="1">
    <citation type="journal article" date="2018" name="Microbiome">
        <title>Fine metagenomic profile of the Mediterranean stratified and mixed water columns revealed by assembly and recruitment.</title>
        <authorList>
            <person name="Haro-Moreno J.M."/>
            <person name="Lopez-Perez M."/>
            <person name="De La Torre J.R."/>
            <person name="Picazo A."/>
            <person name="Camacho A."/>
            <person name="Rodriguez-Valera F."/>
        </authorList>
    </citation>
    <scope>NUCLEOTIDE SEQUENCE [LARGE SCALE GENOMIC DNA]</scope>
    <source>
        <strain evidence="5">MED-G50</strain>
    </source>
</reference>
<gene>
    <name evidence="3" type="primary">smpB</name>
    <name evidence="5" type="ORF">DBW64_03320</name>
</gene>
<dbReference type="Proteomes" id="UP000252289">
    <property type="component" value="Unassembled WGS sequence"/>
</dbReference>
<comment type="caution">
    <text evidence="5">The sequence shown here is derived from an EMBL/GenBank/DDBJ whole genome shotgun (WGS) entry which is preliminary data.</text>
</comment>
<dbReference type="HAMAP" id="MF_00023">
    <property type="entry name" value="SmpB"/>
    <property type="match status" value="1"/>
</dbReference>
<sequence>MSAKNGGRKKKADGISGVISENRRARYDYQIEDTIEAGLVLQGTEVKSLRQGKANLAHAYVQLDQAEAHLINADIPEYYAGNRFNHKATQPRKLLLHRREISKLAAAVQRAGATVVPLKLYFNDNGIAKLLIGLGTGRKKADKRDNEKRRDWQRDKARLMREKG</sequence>